<evidence type="ECO:0000313" key="3">
    <source>
        <dbReference type="Proteomes" id="UP000005222"/>
    </source>
</evidence>
<keyword evidence="1" id="KW-0732">Signal</keyword>
<protein>
    <submittedName>
        <fullName evidence="2">Piso0_005691 protein</fullName>
    </submittedName>
</protein>
<dbReference type="eggNOG" id="ENOG502RQ0B">
    <property type="taxonomic scope" value="Eukaryota"/>
</dbReference>
<dbReference type="HOGENOM" id="CLU_098378_0_0_1"/>
<dbReference type="AlphaFoldDB" id="G8XZP1"/>
<feature type="signal peptide" evidence="1">
    <location>
        <begin position="1"/>
        <end position="21"/>
    </location>
</feature>
<reference evidence="2 3" key="1">
    <citation type="journal article" date="2012" name="G3 (Bethesda)">
        <title>Pichia sorbitophila, an interspecies yeast hybrid reveals early steps of genome resolution following polyploidization.</title>
        <authorList>
            <person name="Leh Louis V."/>
            <person name="Despons L."/>
            <person name="Friedrich A."/>
            <person name="Martin T."/>
            <person name="Durrens P."/>
            <person name="Casaregola S."/>
            <person name="Neuveglise C."/>
            <person name="Fairhead C."/>
            <person name="Marck C."/>
            <person name="Cruz J.A."/>
            <person name="Straub M.L."/>
            <person name="Kugler V."/>
            <person name="Sacerdot C."/>
            <person name="Uzunov Z."/>
            <person name="Thierry A."/>
            <person name="Weiss S."/>
            <person name="Bleykasten C."/>
            <person name="De Montigny J."/>
            <person name="Jacques N."/>
            <person name="Jung P."/>
            <person name="Lemaire M."/>
            <person name="Mallet S."/>
            <person name="Morel G."/>
            <person name="Richard G.F."/>
            <person name="Sarkar A."/>
            <person name="Savel G."/>
            <person name="Schacherer J."/>
            <person name="Seret M.L."/>
            <person name="Talla E."/>
            <person name="Samson G."/>
            <person name="Jubin C."/>
            <person name="Poulain J."/>
            <person name="Vacherie B."/>
            <person name="Barbe V."/>
            <person name="Pelletier E."/>
            <person name="Sherman D.J."/>
            <person name="Westhof E."/>
            <person name="Weissenbach J."/>
            <person name="Baret P.V."/>
            <person name="Wincker P."/>
            <person name="Gaillardin C."/>
            <person name="Dujon B."/>
            <person name="Souciet J.L."/>
        </authorList>
    </citation>
    <scope>NUCLEOTIDE SEQUENCE [LARGE SCALE GENOMIC DNA]</scope>
    <source>
        <strain evidence="3">ATCC MYA-4447 / BCRC 22081 / CBS 7064 / NBRC 10061 / NRRL Y-12695</strain>
    </source>
</reference>
<proteinExistence type="predicted"/>
<dbReference type="Proteomes" id="UP000005222">
    <property type="component" value="Chromosome N"/>
</dbReference>
<dbReference type="OMA" id="EASECRI"/>
<organism evidence="2 3">
    <name type="scientific">Pichia sorbitophila (strain ATCC MYA-4447 / BCRC 22081 / CBS 7064 / NBRC 10061 / NRRL Y-12695)</name>
    <name type="common">Hybrid yeast</name>
    <dbReference type="NCBI Taxonomy" id="559304"/>
    <lineage>
        <taxon>Eukaryota</taxon>
        <taxon>Fungi</taxon>
        <taxon>Dikarya</taxon>
        <taxon>Ascomycota</taxon>
        <taxon>Saccharomycotina</taxon>
        <taxon>Pichiomycetes</taxon>
        <taxon>Debaryomycetaceae</taxon>
        <taxon>Millerozyma</taxon>
    </lineage>
</organism>
<evidence type="ECO:0000256" key="1">
    <source>
        <dbReference type="SAM" id="SignalP"/>
    </source>
</evidence>
<evidence type="ECO:0000313" key="2">
    <source>
        <dbReference type="EMBL" id="CCE87150.1"/>
    </source>
</evidence>
<feature type="chain" id="PRO_5003518920" evidence="1">
    <location>
        <begin position="22"/>
        <end position="256"/>
    </location>
</feature>
<keyword evidence="3" id="KW-1185">Reference proteome</keyword>
<gene>
    <name evidence="2" type="primary">Piso0_005691</name>
    <name evidence="2" type="ORF">GNLVRS01_PISO0N20473g</name>
</gene>
<sequence length="256" mass="29751">MLWRALLFLVVLVVVYGEVKTTEINFHGEPIVRISSKKFDRLSIIKMLSQCYEKMFPAANGHAPMHLGSGGWVVNDERSCIQDTEVSYYVKSIALNSKEYEASECRINLNQRYKAIVSPSLNIHEYIHMKDDSVLAHVESTLIEKFATMPKLSEFKWYQLSDLNYKLQCLIDYQDIGQVKLKEDIVEVELERVFDIPHSCGFNRYQKNDQSSIRFTDTQTVQIPINGTFYCRNGRSSTCNRSKADFLYPHYKLFED</sequence>
<dbReference type="InParanoid" id="G8XZP1"/>
<dbReference type="OrthoDB" id="4076141at2759"/>
<accession>G8XZP1</accession>
<name>G8XZP1_PICSO</name>
<dbReference type="EMBL" id="FO082046">
    <property type="protein sequence ID" value="CCE87150.1"/>
    <property type="molecule type" value="Genomic_DNA"/>
</dbReference>